<keyword evidence="2" id="KW-1185">Reference proteome</keyword>
<gene>
    <name evidence="1" type="ORF">N3K66_006592</name>
</gene>
<organism evidence="1 2">
    <name type="scientific">Trichothecium roseum</name>
    <dbReference type="NCBI Taxonomy" id="47278"/>
    <lineage>
        <taxon>Eukaryota</taxon>
        <taxon>Fungi</taxon>
        <taxon>Dikarya</taxon>
        <taxon>Ascomycota</taxon>
        <taxon>Pezizomycotina</taxon>
        <taxon>Sordariomycetes</taxon>
        <taxon>Hypocreomycetidae</taxon>
        <taxon>Hypocreales</taxon>
        <taxon>Hypocreales incertae sedis</taxon>
        <taxon>Trichothecium</taxon>
    </lineage>
</organism>
<evidence type="ECO:0000313" key="2">
    <source>
        <dbReference type="Proteomes" id="UP001163324"/>
    </source>
</evidence>
<protein>
    <submittedName>
        <fullName evidence="1">Uncharacterized protein</fullName>
    </submittedName>
</protein>
<dbReference type="Proteomes" id="UP001163324">
    <property type="component" value="Chromosome 6"/>
</dbReference>
<name>A0ACC0UX35_9HYPO</name>
<dbReference type="EMBL" id="CM047945">
    <property type="protein sequence ID" value="KAI9898232.1"/>
    <property type="molecule type" value="Genomic_DNA"/>
</dbReference>
<reference evidence="1" key="1">
    <citation type="submission" date="2022-10" db="EMBL/GenBank/DDBJ databases">
        <title>Complete Genome of Trichothecium roseum strain YXFP-22015, a Plant Pathogen Isolated from Citrus.</title>
        <authorList>
            <person name="Wang Y."/>
            <person name="Zhu L."/>
        </authorList>
    </citation>
    <scope>NUCLEOTIDE SEQUENCE</scope>
    <source>
        <strain evidence="1">YXFP-22015</strain>
    </source>
</reference>
<accession>A0ACC0UX35</accession>
<sequence length="490" mass="55627">MGVKGCWTCRSRKVRCDGSKPTCGNCAKSRRICRGYGVQLSWPREGDKRRALVAQDVSRPTRHQRAWAKFLNVCPWDVVLAQGLEDQVDIATHFGTMAASPWHSIRPVRMSPGNSHLFDFFMESRFMLLAPIVNLPLTDYILRIAFSDSSTDTNLVFHAILTITSLKFQGHSRAMHHKSRVISMLRESLTMLDRPSIIRNLIATMMLYQYELSHTMASSHDWAPHLCGAKRIIDVGSKANVLRQDEDHLLLDWVYYHEVSSEFTLRHWMVPKELARVCQKEPRAQPPRIASSTALIFERSSSFNDALYLFALICRCTASDMDHIQSEQEKQDMAHVETFVSNVYNTIGQDGPAYDSSGVVDRRELIVLLHQIASLIYYNRSVANAAETFQHRRLVREGLSLLKTLGFCESALPLFLLACEASDDDQRLSILDVFDRTESDIKQRSNHITSVRKMTTAVWNQKDLNVDNKVSHGEILDAVISTSGFLPLIA</sequence>
<proteinExistence type="predicted"/>
<evidence type="ECO:0000313" key="1">
    <source>
        <dbReference type="EMBL" id="KAI9898232.1"/>
    </source>
</evidence>
<comment type="caution">
    <text evidence="1">The sequence shown here is derived from an EMBL/GenBank/DDBJ whole genome shotgun (WGS) entry which is preliminary data.</text>
</comment>